<keyword evidence="4" id="KW-0964">Secreted</keyword>
<dbReference type="GO" id="GO:0005615">
    <property type="term" value="C:extracellular space"/>
    <property type="evidence" value="ECO:0007669"/>
    <property type="project" value="TreeGrafter"/>
</dbReference>
<dbReference type="SUPFAM" id="SSF57392">
    <property type="entry name" value="Defensin-like"/>
    <property type="match status" value="1"/>
</dbReference>
<feature type="non-terminal residue" evidence="11">
    <location>
        <position position="104"/>
    </location>
</feature>
<dbReference type="GO" id="GO:0050829">
    <property type="term" value="P:defense response to Gram-negative bacterium"/>
    <property type="evidence" value="ECO:0007669"/>
    <property type="project" value="TreeGrafter"/>
</dbReference>
<evidence type="ECO:0000256" key="6">
    <source>
        <dbReference type="ARBA" id="ARBA00022729"/>
    </source>
</evidence>
<organism evidence="11 12">
    <name type="scientific">Bucco capensis</name>
    <name type="common">collared puffbird</name>
    <dbReference type="NCBI Taxonomy" id="135168"/>
    <lineage>
        <taxon>Eukaryota</taxon>
        <taxon>Metazoa</taxon>
        <taxon>Chordata</taxon>
        <taxon>Craniata</taxon>
        <taxon>Vertebrata</taxon>
        <taxon>Euteleostomi</taxon>
        <taxon>Archelosauria</taxon>
        <taxon>Archosauria</taxon>
        <taxon>Dinosauria</taxon>
        <taxon>Saurischia</taxon>
        <taxon>Theropoda</taxon>
        <taxon>Coelurosauria</taxon>
        <taxon>Aves</taxon>
        <taxon>Neognathae</taxon>
        <taxon>Neoaves</taxon>
        <taxon>Telluraves</taxon>
        <taxon>Coraciimorphae</taxon>
        <taxon>Piciformes</taxon>
        <taxon>Bucconidae</taxon>
        <taxon>Bucco</taxon>
    </lineage>
</organism>
<evidence type="ECO:0000256" key="9">
    <source>
        <dbReference type="ARBA" id="ARBA00023157"/>
    </source>
</evidence>
<evidence type="ECO:0000313" key="11">
    <source>
        <dbReference type="EMBL" id="NXH10387.1"/>
    </source>
</evidence>
<keyword evidence="9" id="KW-1015">Disulfide bond</keyword>
<keyword evidence="6 10" id="KW-0732">Signal</keyword>
<dbReference type="CDD" id="cd21907">
    <property type="entry name" value="BDD1_Gal11"/>
    <property type="match status" value="1"/>
</dbReference>
<comment type="subcellular location">
    <subcellularLocation>
        <location evidence="1">Cytoplasmic granule</location>
    </subcellularLocation>
    <subcellularLocation>
        <location evidence="2">Secreted</location>
    </subcellularLocation>
</comment>
<dbReference type="GO" id="GO:0031731">
    <property type="term" value="F:CCR6 chemokine receptor binding"/>
    <property type="evidence" value="ECO:0007669"/>
    <property type="project" value="TreeGrafter"/>
</dbReference>
<dbReference type="PANTHER" id="PTHR21388">
    <property type="entry name" value="BETA-DEFENSIN-RELATED"/>
    <property type="match status" value="1"/>
</dbReference>
<name>A0A7K9H9E2_9PICI</name>
<reference evidence="11 12" key="1">
    <citation type="submission" date="2019-09" db="EMBL/GenBank/DDBJ databases">
        <title>Bird 10,000 Genomes (B10K) Project - Family phase.</title>
        <authorList>
            <person name="Zhang G."/>
        </authorList>
    </citation>
    <scope>NUCLEOTIDE SEQUENCE [LARGE SCALE GENOMIC DNA]</scope>
    <source>
        <strain evidence="11">B10K-DU-001-16</strain>
        <tissue evidence="11">Muscle</tissue>
    </source>
</reference>
<keyword evidence="12" id="KW-1185">Reference proteome</keyword>
<evidence type="ECO:0000256" key="5">
    <source>
        <dbReference type="ARBA" id="ARBA00022529"/>
    </source>
</evidence>
<feature type="signal peptide" evidence="10">
    <location>
        <begin position="1"/>
        <end position="22"/>
    </location>
</feature>
<dbReference type="Proteomes" id="UP000534107">
    <property type="component" value="Unassembled WGS sequence"/>
</dbReference>
<dbReference type="OrthoDB" id="9343693at2759"/>
<evidence type="ECO:0000256" key="4">
    <source>
        <dbReference type="ARBA" id="ARBA00022525"/>
    </source>
</evidence>
<accession>A0A7K9H9E2</accession>
<evidence type="ECO:0000256" key="1">
    <source>
        <dbReference type="ARBA" id="ARBA00004463"/>
    </source>
</evidence>
<proteinExistence type="inferred from homology"/>
<dbReference type="EMBL" id="VWZO01001822">
    <property type="protein sequence ID" value="NXH10387.1"/>
    <property type="molecule type" value="Genomic_DNA"/>
</dbReference>
<gene>
    <name evidence="11" type="primary">Gal11</name>
    <name evidence="11" type="ORF">BUCCAP_R13996</name>
</gene>
<evidence type="ECO:0000313" key="12">
    <source>
        <dbReference type="Proteomes" id="UP000534107"/>
    </source>
</evidence>
<dbReference type="CDD" id="cd21906">
    <property type="entry name" value="BDD2_Gal11"/>
    <property type="match status" value="1"/>
</dbReference>
<evidence type="ECO:0000256" key="8">
    <source>
        <dbReference type="ARBA" id="ARBA00023022"/>
    </source>
</evidence>
<sequence>MKLFSCLMALLLFLLQAVPALGLPKDTLRCVAVHGFCLRARSCPEPFAAFGTCAWHHKTCCIDTTSKYHTCQEQGGHCVPSEIKCLQEQEGLCSHRDWKCCTEL</sequence>
<protein>
    <submittedName>
        <fullName evidence="11">GLL11 protein</fullName>
    </submittedName>
</protein>
<comment type="similarity">
    <text evidence="3">Belongs to the beta-defensin family.</text>
</comment>
<keyword evidence="8" id="KW-0044">Antibiotic</keyword>
<evidence type="ECO:0000256" key="3">
    <source>
        <dbReference type="ARBA" id="ARBA00007371"/>
    </source>
</evidence>
<dbReference type="PANTHER" id="PTHR21388:SF9">
    <property type="entry name" value="BETA-DEFENSIN 1"/>
    <property type="match status" value="1"/>
</dbReference>
<evidence type="ECO:0000256" key="7">
    <source>
        <dbReference type="ARBA" id="ARBA00022940"/>
    </source>
</evidence>
<evidence type="ECO:0000256" key="2">
    <source>
        <dbReference type="ARBA" id="ARBA00004613"/>
    </source>
</evidence>
<dbReference type="GO" id="GO:0050830">
    <property type="term" value="P:defense response to Gram-positive bacterium"/>
    <property type="evidence" value="ECO:0007669"/>
    <property type="project" value="TreeGrafter"/>
</dbReference>
<keyword evidence="5" id="KW-0929">Antimicrobial</keyword>
<comment type="caution">
    <text evidence="11">The sequence shown here is derived from an EMBL/GenBank/DDBJ whole genome shotgun (WGS) entry which is preliminary data.</text>
</comment>
<feature type="chain" id="PRO_5029659109" evidence="10">
    <location>
        <begin position="23"/>
        <end position="104"/>
    </location>
</feature>
<dbReference type="GO" id="GO:0002227">
    <property type="term" value="P:innate immune response in mucosa"/>
    <property type="evidence" value="ECO:0007669"/>
    <property type="project" value="TreeGrafter"/>
</dbReference>
<evidence type="ECO:0000256" key="10">
    <source>
        <dbReference type="SAM" id="SignalP"/>
    </source>
</evidence>
<feature type="non-terminal residue" evidence="11">
    <location>
        <position position="1"/>
    </location>
</feature>
<dbReference type="AlphaFoldDB" id="A0A7K9H9E2"/>
<keyword evidence="7" id="KW-0211">Defensin</keyword>